<dbReference type="InterPro" id="IPR000297">
    <property type="entry name" value="PPIase_PpiC"/>
</dbReference>
<dbReference type="Proteomes" id="UP000061432">
    <property type="component" value="Chromosome"/>
</dbReference>
<dbReference type="PROSITE" id="PS50198">
    <property type="entry name" value="PPIC_PPIASE_2"/>
    <property type="match status" value="1"/>
</dbReference>
<evidence type="ECO:0000256" key="8">
    <source>
        <dbReference type="ARBA" id="ARBA00023186"/>
    </source>
</evidence>
<keyword evidence="6 15" id="KW-1133">Transmembrane helix</keyword>
<evidence type="ECO:0000256" key="2">
    <source>
        <dbReference type="ARBA" id="ARBA00018370"/>
    </source>
</evidence>
<dbReference type="PATRIC" id="fig|270351.10.peg.468"/>
<dbReference type="PANTHER" id="PTHR47529">
    <property type="entry name" value="PEPTIDYL-PROLYL CIS-TRANS ISOMERASE D"/>
    <property type="match status" value="1"/>
</dbReference>
<keyword evidence="8" id="KW-0143">Chaperone</keyword>
<evidence type="ECO:0000256" key="13">
    <source>
        <dbReference type="ARBA" id="ARBA00042775"/>
    </source>
</evidence>
<organism evidence="17 18">
    <name type="scientific">Methylobacterium aquaticum</name>
    <dbReference type="NCBI Taxonomy" id="270351"/>
    <lineage>
        <taxon>Bacteria</taxon>
        <taxon>Pseudomonadati</taxon>
        <taxon>Pseudomonadota</taxon>
        <taxon>Alphaproteobacteria</taxon>
        <taxon>Hyphomicrobiales</taxon>
        <taxon>Methylobacteriaceae</taxon>
        <taxon>Methylobacterium</taxon>
    </lineage>
</organism>
<protein>
    <recommendedName>
        <fullName evidence="2">Parvulin-like PPIase</fullName>
    </recommendedName>
    <alternativeName>
        <fullName evidence="9">Peptidyl-prolyl cis-trans isomerase plp</fullName>
    </alternativeName>
    <alternativeName>
        <fullName evidence="12">Periplasmic chaperone PpiD</fullName>
    </alternativeName>
    <alternativeName>
        <fullName evidence="13">Periplasmic folding chaperone</fullName>
    </alternativeName>
    <alternativeName>
        <fullName evidence="10">Rotamase plp</fullName>
    </alternativeName>
</protein>
<dbReference type="Gene3D" id="3.10.50.40">
    <property type="match status" value="1"/>
</dbReference>
<evidence type="ECO:0000256" key="4">
    <source>
        <dbReference type="ARBA" id="ARBA00022519"/>
    </source>
</evidence>
<proteinExistence type="inferred from homology"/>
<comment type="subcellular location">
    <subcellularLocation>
        <location evidence="1">Cell inner membrane</location>
        <topology evidence="1">Single-pass type II membrane protein</topology>
        <orientation evidence="1">Periplasmic side</orientation>
    </subcellularLocation>
</comment>
<evidence type="ECO:0000256" key="7">
    <source>
        <dbReference type="ARBA" id="ARBA00023136"/>
    </source>
</evidence>
<evidence type="ECO:0000313" key="18">
    <source>
        <dbReference type="Proteomes" id="UP000061432"/>
    </source>
</evidence>
<keyword evidence="5 15" id="KW-0812">Transmembrane</keyword>
<evidence type="ECO:0000256" key="11">
    <source>
        <dbReference type="ARBA" id="ARBA00038408"/>
    </source>
</evidence>
<keyword evidence="7 15" id="KW-0472">Membrane</keyword>
<dbReference type="KEGG" id="maqu:Maq22A_c02330"/>
<dbReference type="AlphaFoldDB" id="A0A0C6FMX5"/>
<keyword evidence="14" id="KW-0697">Rotamase</keyword>
<dbReference type="RefSeq" id="WP_060845541.1">
    <property type="nucleotide sequence ID" value="NZ_AP014704.1"/>
</dbReference>
<comment type="similarity">
    <text evidence="11">Belongs to the PpiD chaperone family.</text>
</comment>
<dbReference type="PANTHER" id="PTHR47529:SF1">
    <property type="entry name" value="PERIPLASMIC CHAPERONE PPID"/>
    <property type="match status" value="1"/>
</dbReference>
<feature type="domain" description="PpiC" evidence="16">
    <location>
        <begin position="270"/>
        <end position="358"/>
    </location>
</feature>
<keyword evidence="4" id="KW-0997">Cell inner membrane</keyword>
<dbReference type="InterPro" id="IPR052029">
    <property type="entry name" value="PpiD_chaperone"/>
</dbReference>
<dbReference type="GO" id="GO:0003755">
    <property type="term" value="F:peptidyl-prolyl cis-trans isomerase activity"/>
    <property type="evidence" value="ECO:0007669"/>
    <property type="project" value="UniProtKB-KW"/>
</dbReference>
<evidence type="ECO:0000259" key="16">
    <source>
        <dbReference type="PROSITE" id="PS50198"/>
    </source>
</evidence>
<evidence type="ECO:0000256" key="14">
    <source>
        <dbReference type="PROSITE-ProRule" id="PRU00278"/>
    </source>
</evidence>
<dbReference type="SUPFAM" id="SSF109998">
    <property type="entry name" value="Triger factor/SurA peptide-binding domain-like"/>
    <property type="match status" value="1"/>
</dbReference>
<dbReference type="Pfam" id="PF13624">
    <property type="entry name" value="SurA_N_3"/>
    <property type="match status" value="1"/>
</dbReference>
<name>A0A0C6FMX5_9HYPH</name>
<evidence type="ECO:0000256" key="1">
    <source>
        <dbReference type="ARBA" id="ARBA00004382"/>
    </source>
</evidence>
<evidence type="ECO:0000256" key="5">
    <source>
        <dbReference type="ARBA" id="ARBA00022692"/>
    </source>
</evidence>
<dbReference type="SUPFAM" id="SSF54534">
    <property type="entry name" value="FKBP-like"/>
    <property type="match status" value="1"/>
</dbReference>
<dbReference type="EMBL" id="AP014704">
    <property type="protein sequence ID" value="BAQ43950.1"/>
    <property type="molecule type" value="Genomic_DNA"/>
</dbReference>
<evidence type="ECO:0000256" key="9">
    <source>
        <dbReference type="ARBA" id="ARBA00030642"/>
    </source>
</evidence>
<dbReference type="Gene3D" id="1.10.4030.10">
    <property type="entry name" value="Porin chaperone SurA, peptide-binding domain"/>
    <property type="match status" value="1"/>
</dbReference>
<accession>A0A0C6FMX5</accession>
<evidence type="ECO:0000313" key="17">
    <source>
        <dbReference type="EMBL" id="BAQ43950.1"/>
    </source>
</evidence>
<reference evidence="18" key="2">
    <citation type="submission" date="2015-01" db="EMBL/GenBank/DDBJ databases">
        <title>Complete genome sequence of Methylobacterium aquaticum strain 22A.</title>
        <authorList>
            <person name="Tani A."/>
            <person name="Ogura Y."/>
            <person name="Hayashi T."/>
        </authorList>
    </citation>
    <scope>NUCLEOTIDE SEQUENCE [LARGE SCALE GENOMIC DNA]</scope>
    <source>
        <strain evidence="18">MA-22A</strain>
    </source>
</reference>
<dbReference type="OrthoDB" id="9768393at2"/>
<sequence length="634" mass="67608">MLQGFRAASQSWLGKIVVTVVFGLLIAGLAIFGIGDIFRGGGSNAVATVGSTQIPAEALRTAYQNQLQRLSRQSRRPITPDQAKALGLDRQVLAQLITEASLDQKTKDLGLRIPDSTVVRLIQEEPAFKGTNGAFDVNTFRDTLRQAGLTEQGFVQEQRAVAARLQLADAITADLPVSLAAREAIHRYTSERRAAATFTLPDSAAGEIPAPTDEQVTTFYTERKGAFRAPEYRSVNLLVLDPATLAKPDAVTDADARARYESEKTRFGTPEKRSIQQIVFPNDADAQAALARIRGGQATFDQVATERGLDAKALDLGTFAKSELFDPAVADAAFAAEANAVSEPVKGRFGTVLLRVTAVQPAARKPFEEVAGEIRAEVALDKARDGLEKVHDAIEDQRAGAKPLADIARDQGLTLVSVPAVDAQGRDPQGKAVEAIPDKDATLAAIFRSDMGADNEALRTRAGGYVWYDVTKVDPAHDKPLAEVRDAVTAQWKADEVARRLAAKAREATERLDKGEAIEEVAKSLGQEAKTVTDLARGRGRDGLSAESVARIFATPVGKAGTAAGDDTARAVFRVTNAAVPAFVPSAAGAVAVEQQYRTALADDILAQYIADVQKQAGVSVNDAAFRRAIGGEY</sequence>
<evidence type="ECO:0000256" key="3">
    <source>
        <dbReference type="ARBA" id="ARBA00022475"/>
    </source>
</evidence>
<dbReference type="InterPro" id="IPR046357">
    <property type="entry name" value="PPIase_dom_sf"/>
</dbReference>
<evidence type="ECO:0000256" key="12">
    <source>
        <dbReference type="ARBA" id="ARBA00040743"/>
    </source>
</evidence>
<keyword evidence="3" id="KW-1003">Cell membrane</keyword>
<gene>
    <name evidence="17" type="primary">surA</name>
    <name evidence="17" type="ORF">Maq22A_c02330</name>
</gene>
<reference evidence="17 18" key="1">
    <citation type="journal article" date="2015" name="Genome Announc.">
        <title>Complete Genome Sequence of Methylobacterium aquaticum Strain 22A, Isolated from Racomitrium japonicum Moss.</title>
        <authorList>
            <person name="Tani A."/>
            <person name="Ogura Y."/>
            <person name="Hayashi T."/>
            <person name="Kimbara K."/>
        </authorList>
    </citation>
    <scope>NUCLEOTIDE SEQUENCE [LARGE SCALE GENOMIC DNA]</scope>
    <source>
        <strain evidence="17 18">MA-22A</strain>
    </source>
</reference>
<evidence type="ECO:0000256" key="6">
    <source>
        <dbReference type="ARBA" id="ARBA00022989"/>
    </source>
</evidence>
<dbReference type="STRING" id="270351.Maq22A_c02330"/>
<dbReference type="GO" id="GO:0005886">
    <property type="term" value="C:plasma membrane"/>
    <property type="evidence" value="ECO:0007669"/>
    <property type="project" value="UniProtKB-SubCell"/>
</dbReference>
<keyword evidence="14 17" id="KW-0413">Isomerase</keyword>
<evidence type="ECO:0000256" key="10">
    <source>
        <dbReference type="ARBA" id="ARBA00031484"/>
    </source>
</evidence>
<feature type="transmembrane region" description="Helical" evidence="15">
    <location>
        <begin position="12"/>
        <end position="34"/>
    </location>
</feature>
<dbReference type="InterPro" id="IPR027304">
    <property type="entry name" value="Trigger_fact/SurA_dom_sf"/>
</dbReference>
<evidence type="ECO:0000256" key="15">
    <source>
        <dbReference type="SAM" id="Phobius"/>
    </source>
</evidence>
<dbReference type="Pfam" id="PF13145">
    <property type="entry name" value="Rotamase_2"/>
    <property type="match status" value="1"/>
</dbReference>